<gene>
    <name evidence="5" type="ORF">CLO192961_LOCUS252131</name>
</gene>
<keyword evidence="1" id="KW-0677">Repeat</keyword>
<dbReference type="SMART" id="SM00248">
    <property type="entry name" value="ANK"/>
    <property type="match status" value="7"/>
</dbReference>
<feature type="repeat" description="ANK" evidence="3">
    <location>
        <begin position="603"/>
        <end position="635"/>
    </location>
</feature>
<evidence type="ECO:0000313" key="5">
    <source>
        <dbReference type="EMBL" id="VUC29079.1"/>
    </source>
</evidence>
<dbReference type="PROSITE" id="PS50297">
    <property type="entry name" value="ANK_REP_REGION"/>
    <property type="match status" value="1"/>
</dbReference>
<evidence type="ECO:0000256" key="3">
    <source>
        <dbReference type="PROSITE-ProRule" id="PRU00023"/>
    </source>
</evidence>
<sequence>MDKILKPLRETGVQIPGTSGYQLGLGFQVMPTSFMEKVGECLSPDEIKATARDLLSLSLLCKHISSDLNDRVLKHFNLEDRIPSQKSNYTPNPIDELAFKLAIKSGCKKSVEAAIRIIPGLCQLSDVTFAIETGNYDIARFLLKLENVFQKLSTGATSESPIFAAVKAGRTELVELIIEAQGLDVSIFDKSHKTVLHHACEQGHLDLVRRFVRENADPYLFGPVSEFNRVALGPFYEAVTYRTTPDTLAEMRAAMYPDAVANISPATHSSRPSTQQRPEHRRIKYEPGSYRVGVKFQGYTPLHLAITRASAEVRCDIVKEILAVKCHSPDMTHDMTHCLDLVITLNRVDILEIFIEQDILSPMRDDGSRLVYWISSAASKGAIEVFKRLVELATTEELTDCSLSSILLRVVKLEKMDIATQMAKSLVDRVRLIRNNDMRSFLNYRELKPAIIEVMKTDNVSLMDYFLSLAGRLPGGQMPWYTGTSYRGPRSSGMLQLLINFGLDVDKKFDRSNTLLQEAIAELRRQSWPLKWTREPSNGLRAMTEFVKDLASMVRNINDVDDRGRTALWSWVESHDEEPDKIMLEVNAHLLDNNANPSACDHSGDSILHFVAREGSIAMMRLLLDRGAFVMARNEDGRTPLHYTQRGGTSYSDDVTIEQLDKARLLVDYHADPEATCNDGVVALHPQTGIWKNSPEILTKLIELYTYTDQLAGKTGDIAEFLNRQTSSGKTLLTNCVYGLFYSQDDRLDVQRKFERLLELGADINTPLKLALDCRRHAPHQSYYYMQNGSNTPLYLGPEYESYDARDRRFMYILHHGANINATDRYGKTLLDLEEDKETRMFLIEMGARPSS</sequence>
<organism evidence="5 6">
    <name type="scientific">Bionectria ochroleuca</name>
    <name type="common">Gliocladium roseum</name>
    <dbReference type="NCBI Taxonomy" id="29856"/>
    <lineage>
        <taxon>Eukaryota</taxon>
        <taxon>Fungi</taxon>
        <taxon>Dikarya</taxon>
        <taxon>Ascomycota</taxon>
        <taxon>Pezizomycotina</taxon>
        <taxon>Sordariomycetes</taxon>
        <taxon>Hypocreomycetidae</taxon>
        <taxon>Hypocreales</taxon>
        <taxon>Bionectriaceae</taxon>
        <taxon>Clonostachys</taxon>
    </lineage>
</organism>
<dbReference type="EMBL" id="CABFNS010000798">
    <property type="protein sequence ID" value="VUC29079.1"/>
    <property type="molecule type" value="Genomic_DNA"/>
</dbReference>
<dbReference type="InterPro" id="IPR051637">
    <property type="entry name" value="Ank_repeat_dom-contain_49"/>
</dbReference>
<dbReference type="Pfam" id="PF12796">
    <property type="entry name" value="Ank_2"/>
    <property type="match status" value="2"/>
</dbReference>
<evidence type="ECO:0000256" key="2">
    <source>
        <dbReference type="ARBA" id="ARBA00023043"/>
    </source>
</evidence>
<dbReference type="Proteomes" id="UP000766486">
    <property type="component" value="Unassembled WGS sequence"/>
</dbReference>
<keyword evidence="2 3" id="KW-0040">ANK repeat</keyword>
<dbReference type="PANTHER" id="PTHR24180">
    <property type="entry name" value="CYCLIN-DEPENDENT KINASE INHIBITOR 2C-RELATED"/>
    <property type="match status" value="1"/>
</dbReference>
<evidence type="ECO:0000256" key="1">
    <source>
        <dbReference type="ARBA" id="ARBA00022737"/>
    </source>
</evidence>
<name>A0ABY6UD19_BIOOC</name>
<dbReference type="InterPro" id="IPR036770">
    <property type="entry name" value="Ankyrin_rpt-contain_sf"/>
</dbReference>
<protein>
    <submittedName>
        <fullName evidence="5">Uncharacterized protein</fullName>
    </submittedName>
</protein>
<dbReference type="InterPro" id="IPR002110">
    <property type="entry name" value="Ankyrin_rpt"/>
</dbReference>
<dbReference type="Gene3D" id="1.25.40.20">
    <property type="entry name" value="Ankyrin repeat-containing domain"/>
    <property type="match status" value="3"/>
</dbReference>
<keyword evidence="6" id="KW-1185">Reference proteome</keyword>
<dbReference type="PROSITE" id="PS50088">
    <property type="entry name" value="ANK_REPEAT"/>
    <property type="match status" value="1"/>
</dbReference>
<accession>A0ABY6UD19</accession>
<evidence type="ECO:0000256" key="4">
    <source>
        <dbReference type="SAM" id="MobiDB-lite"/>
    </source>
</evidence>
<reference evidence="5 6" key="1">
    <citation type="submission" date="2019-06" db="EMBL/GenBank/DDBJ databases">
        <authorList>
            <person name="Broberg M."/>
        </authorList>
    </citation>
    <scope>NUCLEOTIDE SEQUENCE [LARGE SCALE GENOMIC DNA]</scope>
</reference>
<feature type="compositionally biased region" description="Polar residues" evidence="4">
    <location>
        <begin position="264"/>
        <end position="276"/>
    </location>
</feature>
<dbReference type="SUPFAM" id="SSF48403">
    <property type="entry name" value="Ankyrin repeat"/>
    <property type="match status" value="2"/>
</dbReference>
<evidence type="ECO:0000313" key="6">
    <source>
        <dbReference type="Proteomes" id="UP000766486"/>
    </source>
</evidence>
<comment type="caution">
    <text evidence="5">The sequence shown here is derived from an EMBL/GenBank/DDBJ whole genome shotgun (WGS) entry which is preliminary data.</text>
</comment>
<feature type="region of interest" description="Disordered" evidence="4">
    <location>
        <begin position="263"/>
        <end position="282"/>
    </location>
</feature>
<proteinExistence type="predicted"/>
<dbReference type="PANTHER" id="PTHR24180:SF45">
    <property type="entry name" value="POLY [ADP-RIBOSE] POLYMERASE TANKYRASE"/>
    <property type="match status" value="1"/>
</dbReference>